<dbReference type="Pfam" id="PF02801">
    <property type="entry name" value="Ketoacyl-synt_C"/>
    <property type="match status" value="1"/>
</dbReference>
<dbReference type="Pfam" id="PF14765">
    <property type="entry name" value="PS-DH"/>
    <property type="match status" value="1"/>
</dbReference>
<dbReference type="Gene3D" id="3.10.129.110">
    <property type="entry name" value="Polyketide synthase dehydratase"/>
    <property type="match status" value="1"/>
</dbReference>
<dbReference type="GO" id="GO:0031177">
    <property type="term" value="F:phosphopantetheine binding"/>
    <property type="evidence" value="ECO:0007669"/>
    <property type="project" value="InterPro"/>
</dbReference>
<dbReference type="InterPro" id="IPR049551">
    <property type="entry name" value="PKS_DH_C"/>
</dbReference>
<dbReference type="PROSITE" id="PS52019">
    <property type="entry name" value="PKS_MFAS_DH"/>
    <property type="match status" value="1"/>
</dbReference>
<keyword evidence="8" id="KW-0511">Multifunctional enzyme</keyword>
<dbReference type="Gene3D" id="3.30.559.10">
    <property type="entry name" value="Chloramphenicol acetyltransferase-like domain"/>
    <property type="match status" value="1"/>
</dbReference>
<evidence type="ECO:0000259" key="11">
    <source>
        <dbReference type="PROSITE" id="PS50075"/>
    </source>
</evidence>
<evidence type="ECO:0000256" key="7">
    <source>
        <dbReference type="ARBA" id="ARBA00023002"/>
    </source>
</evidence>
<dbReference type="Pfam" id="PF07993">
    <property type="entry name" value="NAD_binding_4"/>
    <property type="match status" value="1"/>
</dbReference>
<dbReference type="InterPro" id="IPR006162">
    <property type="entry name" value="Ppantetheine_attach_site"/>
</dbReference>
<dbReference type="InterPro" id="IPR014043">
    <property type="entry name" value="Acyl_transferase_dom"/>
</dbReference>
<dbReference type="InterPro" id="IPR020845">
    <property type="entry name" value="AMP-binding_CS"/>
</dbReference>
<dbReference type="CDD" id="cd05930">
    <property type="entry name" value="A_NRPS"/>
    <property type="match status" value="1"/>
</dbReference>
<dbReference type="InterPro" id="IPR016035">
    <property type="entry name" value="Acyl_Trfase/lysoPLipase"/>
</dbReference>
<dbReference type="Gene3D" id="3.30.300.30">
    <property type="match status" value="1"/>
</dbReference>
<dbReference type="InterPro" id="IPR016036">
    <property type="entry name" value="Malonyl_transacylase_ACP-bd"/>
</dbReference>
<dbReference type="SUPFAM" id="SSF53335">
    <property type="entry name" value="S-adenosyl-L-methionine-dependent methyltransferases"/>
    <property type="match status" value="1"/>
</dbReference>
<feature type="region of interest" description="N-terminal hotdog fold" evidence="9">
    <location>
        <begin position="882"/>
        <end position="1018"/>
    </location>
</feature>
<feature type="region of interest" description="C-terminal hotdog fold" evidence="9">
    <location>
        <begin position="1033"/>
        <end position="1183"/>
    </location>
</feature>
<evidence type="ECO:0000256" key="8">
    <source>
        <dbReference type="ARBA" id="ARBA00023268"/>
    </source>
</evidence>
<dbReference type="InterPro" id="IPR042099">
    <property type="entry name" value="ANL_N_sf"/>
</dbReference>
<dbReference type="InterPro" id="IPR036736">
    <property type="entry name" value="ACP-like_sf"/>
</dbReference>
<feature type="domain" description="Ketosynthase family 3 (KS3)" evidence="12">
    <location>
        <begin position="5"/>
        <end position="378"/>
    </location>
</feature>
<evidence type="ECO:0000256" key="9">
    <source>
        <dbReference type="PROSITE-ProRule" id="PRU01363"/>
    </source>
</evidence>
<dbReference type="EMBL" id="JAQQWP010000008">
    <property type="protein sequence ID" value="KAK8106497.1"/>
    <property type="molecule type" value="Genomic_DNA"/>
</dbReference>
<dbReference type="InterPro" id="IPR042104">
    <property type="entry name" value="PKS_dehydratase_sf"/>
</dbReference>
<accession>A0AAW0QKB6</accession>
<gene>
    <name evidence="14" type="ORF">PG999_009856</name>
</gene>
<dbReference type="SUPFAM" id="SSF53901">
    <property type="entry name" value="Thiolase-like"/>
    <property type="match status" value="2"/>
</dbReference>
<dbReference type="PROSITE" id="PS00018">
    <property type="entry name" value="EF_HAND_1"/>
    <property type="match status" value="1"/>
</dbReference>
<dbReference type="Pfam" id="PF00550">
    <property type="entry name" value="PP-binding"/>
    <property type="match status" value="1"/>
</dbReference>
<dbReference type="SUPFAM" id="SSF56801">
    <property type="entry name" value="Acetyl-CoA synthetase-like"/>
    <property type="match status" value="1"/>
</dbReference>
<dbReference type="Pfam" id="PF00698">
    <property type="entry name" value="Acyl_transf_1"/>
    <property type="match status" value="1"/>
</dbReference>
<dbReference type="InterPro" id="IPR050091">
    <property type="entry name" value="PKS_NRPS_Biosynth_Enz"/>
</dbReference>
<dbReference type="GO" id="GO:0008168">
    <property type="term" value="F:methyltransferase activity"/>
    <property type="evidence" value="ECO:0007669"/>
    <property type="project" value="UniProtKB-KW"/>
</dbReference>
<dbReference type="InterPro" id="IPR016039">
    <property type="entry name" value="Thiolase-like"/>
</dbReference>
<evidence type="ECO:0000259" key="12">
    <source>
        <dbReference type="PROSITE" id="PS52004"/>
    </source>
</evidence>
<feature type="domain" description="PKS/mFAS DH" evidence="13">
    <location>
        <begin position="882"/>
        <end position="1183"/>
    </location>
</feature>
<dbReference type="InterPro" id="IPR014030">
    <property type="entry name" value="Ketoacyl_synth_N"/>
</dbReference>
<dbReference type="InterPro" id="IPR036291">
    <property type="entry name" value="NAD(P)-bd_dom_sf"/>
</dbReference>
<dbReference type="Pfam" id="PF21089">
    <property type="entry name" value="PKS_DH_N"/>
    <property type="match status" value="1"/>
</dbReference>
<dbReference type="InterPro" id="IPR000873">
    <property type="entry name" value="AMP-dep_synth/lig_dom"/>
</dbReference>
<feature type="compositionally biased region" description="Basic and acidic residues" evidence="10">
    <location>
        <begin position="2471"/>
        <end position="2491"/>
    </location>
</feature>
<dbReference type="InterPro" id="IPR013217">
    <property type="entry name" value="Methyltransf_12"/>
</dbReference>
<dbReference type="CDD" id="cd00833">
    <property type="entry name" value="PKS"/>
    <property type="match status" value="1"/>
</dbReference>
<dbReference type="InterPro" id="IPR013120">
    <property type="entry name" value="FAR_NAD-bd"/>
</dbReference>
<dbReference type="InterPro" id="IPR032821">
    <property type="entry name" value="PKS_assoc"/>
</dbReference>
<dbReference type="InterPro" id="IPR029063">
    <property type="entry name" value="SAM-dependent_MTases_sf"/>
</dbReference>
<evidence type="ECO:0000256" key="3">
    <source>
        <dbReference type="ARBA" id="ARBA00022598"/>
    </source>
</evidence>
<dbReference type="GO" id="GO:0006633">
    <property type="term" value="P:fatty acid biosynthetic process"/>
    <property type="evidence" value="ECO:0007669"/>
    <property type="project" value="TreeGrafter"/>
</dbReference>
<evidence type="ECO:0000256" key="1">
    <source>
        <dbReference type="ARBA" id="ARBA00022450"/>
    </source>
</evidence>
<feature type="region of interest" description="Disordered" evidence="10">
    <location>
        <begin position="2469"/>
        <end position="2522"/>
    </location>
</feature>
<dbReference type="InterPro" id="IPR020806">
    <property type="entry name" value="PKS_PP-bd"/>
</dbReference>
<dbReference type="Proteomes" id="UP001392437">
    <property type="component" value="Unassembled WGS sequence"/>
</dbReference>
<proteinExistence type="predicted"/>
<keyword evidence="6" id="KW-0677">Repeat</keyword>
<dbReference type="InterPro" id="IPR001242">
    <property type="entry name" value="Condensation_dom"/>
</dbReference>
<evidence type="ECO:0000256" key="10">
    <source>
        <dbReference type="SAM" id="MobiDB-lite"/>
    </source>
</evidence>
<dbReference type="InterPro" id="IPR049552">
    <property type="entry name" value="PKS_DH_N"/>
</dbReference>
<dbReference type="Pfam" id="PF16197">
    <property type="entry name" value="KAsynt_C_assoc"/>
    <property type="match status" value="1"/>
</dbReference>
<dbReference type="InterPro" id="IPR023213">
    <property type="entry name" value="CAT-like_dom_sf"/>
</dbReference>
<keyword evidence="3" id="KW-0436">Ligase</keyword>
<evidence type="ECO:0000256" key="6">
    <source>
        <dbReference type="ARBA" id="ARBA00022737"/>
    </source>
</evidence>
<dbReference type="PANTHER" id="PTHR43775:SF20">
    <property type="entry name" value="HYBRID PKS-NRPS SYNTHETASE APDA"/>
    <property type="match status" value="1"/>
</dbReference>
<dbReference type="SMART" id="SM00822">
    <property type="entry name" value="PKS_KR"/>
    <property type="match status" value="1"/>
</dbReference>
<comment type="caution">
    <text evidence="14">The sequence shown here is derived from an EMBL/GenBank/DDBJ whole genome shotgun (WGS) entry which is preliminary data.</text>
</comment>
<evidence type="ECO:0000256" key="4">
    <source>
        <dbReference type="ARBA" id="ARBA00022603"/>
    </source>
</evidence>
<dbReference type="CDD" id="cd19532">
    <property type="entry name" value="C_PKS-NRPS"/>
    <property type="match status" value="1"/>
</dbReference>
<dbReference type="SUPFAM" id="SSF51735">
    <property type="entry name" value="NAD(P)-binding Rossmann-fold domains"/>
    <property type="match status" value="2"/>
</dbReference>
<dbReference type="GO" id="GO:0016491">
    <property type="term" value="F:oxidoreductase activity"/>
    <property type="evidence" value="ECO:0007669"/>
    <property type="project" value="UniProtKB-KW"/>
</dbReference>
<sequence>MHDTGQPIAVIGTGCRFPGDSTTPSKLWSLLIEPRDLLETLADRFNTQGWHHSSGKHHGHSNVEHSYLLAGQGCHRRFDAQFFGINAMEANTMDPQIRLLLETVYEALEAAGQPMESLRGSDTAVYAGLRSGQSRVAVAAGANILLDPIDYVSMSKLEMLSPEGRSRMWDKDAHGYARGEGVAAVVLKTLKDALADGDHIECIIRETATNQDGRTPGITMPSAAAQTQLMRDCYSRAGLDPTNPAQRPQYFEAHGTGTPAGDPIEAAAIEATFFPDKGVIQQNQGEIIVGSIKTVMGHAESAAGLAGLIKASLALQNSAVPPNLLFQEISPKVEPYYRCLRIPTLPEAWPNVPEGSSRRASVNSFGFGGSNAHVILESYMPAKKAAPAIEETCYLPFVFSAASKDSLLSNISSLSHHLRAHGAQVNMRDLALTLCSRRPRLPFGTAICARDTEDLTRVLEERTNEANKDVEHHLSLAPSIHRSGNQVPKTKVLGIFTGQGAQSARMGADFIEKFDSCKLVIDRLEQRLARLPEGDRPSWSLKQELLRDEQTTRIGQAFLSQPLCTALQVLQVQLLRAAGIEFSAVVGHSSGEIGAAYCAGVISAEDAICIAYYRGLYSDLAGSSTGQQGAMIAVETSIEDAGDLCSDEEFKNRVSIAAINSSTSLTITGDKDAIVKMKSIFQDEGKFVRDIKVDKAYHNASHMDPCASAYICALRGLDVQPQEAVIPWFSSVDEGHLMNKWDTGLGTTYWIDNMVKPVLFMQAVQGAWKSQGSFDLVLEVGPHPALKGPTLQTIQDKATQEPPYTGLHVRGQDALQCFNKALGYIWTHSGTIDMLGYDQFLRGNADYHLVTGLPPYAWDHAKDYWHESRYSNAIRTRSEPDHQILGHLTPDSTHEDMRWRNILRPIDLPWLKDHALQGQPVFPAAGYVVSAIEAAVAMSRAREVSVSLIEILALDIAKALTFDSDDSGVETIISLTNLQQDDKAIEALFRFNASSQFDTASSVPLHASGRVRVRLGQEDKAALPLRGCMEDGLSKVEAADFYASLERLDYHYEGSFRSLSGLRRKLGFATGYITQEPSRLLLHPAVLDAAFQSLLLAHCAPNSGALWSLHVPRNIRAVRVNPYLRATGKMREVGPMAFDCMQPAGMKGFEGDVDLFFGAEGGEHAMVQIEGLQCVPFSRPIAQDDKAMFTTVVWDVAAPNASVVAYDGEATEEKLRLACLLDRMAVFFLRRLEMGIPHDHHARTDGVYQQYFQFASHTLSCLRAGKLPLCSQKWEEDTLEDLVAAYMPYMHAIDVKLLKAIGDNIVDIATGRIQAIEVGMQDNMLSQMYEYGLGFQENAIYLARLVKQIVHRFPHMDILEIGAGTGGATKLIFSEIGHTYSSYTYTDISSGFFEAAQLMFASRVDKMLYKVLDINKDVGQQGYPEHSYDLVVASAVLHATTSLRNTLRNVRRLLKPGGFLVILEIQLNAAARTGTIFGAFPGWWVGAGEGRDLSPCVNVGEWDRLLRTTGFSGCDTVVPVQNDLVMPLSVFVSQAVDGRVQFMRDPLSGPMSLLKDNDNMMAQDLVILGGSTLRTSTVVDQLKVLLAHHWGNNIKMACSLVDSSTLTFTPGTTVMSLLDIDKPIFQGLNETSWEALKLLLHGAGTLLWASSGRRTESPYANMMVGLLRSAREEIPTLDAQCFDIDGEGSLDPHELAATLLRWKAATIWQRKGDNDILMTAEPEVVDELGTGLLIPRLIANQEMNERYNSSRRPISAPATSVSDWTENIEIMESSNKSICLRKVPEPERSTEGPIVRVSHSVLSAVCVSPSCFAHILLGRDITTGHPIVALAGQNSLMATPISRLFLPVEVPSGKEALFLSLLSYHMIANVFFRGVLPDTTVIIHEPNATFATVLADQARHRDINLVFTTTSIKSPDPGWLTVHPMAPERAIRSIIPKDTAGFFDLSAEPGPGSFGSRLRAQLPFLSHHGNLETAFSALSNWNQRLAEVPNIYNDLERCISLTLAQLSDSKFPTLTVAASTLDGDNIQLPYTIVDWSHPVSEISVQIQPADCLVKFSSTRTYWLAGLSGELGLLLCEWMARRGAKYLVISSRRPKVIEAWMEKMNTIGAVVKVFPCDITNKCEVNALYNTMKSTMPPIAGICQGAMVLQDVAIRDMSLEAVCEVTKPKVEGSLHLDQIVQNRNLDLDFFVFFSSAGSIVGRQGQSNYAAANLFMTALAENRRRRGQAASVMHIGPIFGAGYITQQRLDLGYSQERNMTSLSPISEEDFFQHFAEAVLLQRSKSQSTPIEVASGVAKLASPDDVQNPVLSHYTQSRGNTASVASAGKSKASVQSQLTEARDSSQVRCIIRDAFLAKLSILFQFEHGKLEQAELTTLRLEEMGIDSLIAVEIRGWFIKTLQVNIPTLKILSGLSVSDIVDVAVNTLPQSLVPKLTGNVKEVEANGMKHHYTIEDGESLSSDGYGPVPIGGFETRNAHTEEPLLREDGNGRREHILPATTNNRPGTRPSSCPEPLPSHSSPPVLLGEDQASDELQSLQFSDEKLSELSFSQTLFWFSALFADAPSNLNLTALFLLTGEVRVEALKRAVMALGQQHEILRTRFFVQDDRPLQATMESTLLSLEHYTIQHESEVQDYVKAIHNHLYDFRNGRTVRLALLSLSSTRHFLVGGVHHLVMDGQSFRPFMDDLLQHYTNRDSGTMGMQYADFSNEQHTMFSSGEFDDGLAFWKSELANMPPQLPLLRTSLQTTRRTLQGYGNRYMRVTVEKRIKVQIQDLCRRCGATPFHFYLTVFRVLLSRFTGSADFSIGIGDANRTHDQMRSIGDFVNLLPLAFHTEDSFRFDTLLEQTRSKVLTALAHSRVPFQLLLQELDVPRSAVTTPIFQAFMDYRLGWGETVRWGDCQLGLLSFQPNKLSYDIAVDIIDAPNGDCTLTFIVRDDLYSPADIDQLSTSYMVLAKSLAAEPTAPVGDAEIFDEAQIKKAVDCGRGPLYEPKTPWVGTIIHRIDEMASLNPDGIAVIAGDGSKASYRNVVQQRVDAICRTLEAIGVTTGSRVVVLQEVTPDWVSSILAIMRLGATYVPLELGTPWARLAAMVKDCQPHAVLVSDDTSDHVEKLNFHMEVVNVSNENQSQHRSSVFATPDTESAILYTSGSSGLPKGIVLTHRGMRAWLEPCEMLYGMKPRGEIVLQQSSQGFDMSLMQVFTALCFGGIVCILPRKLRGDARAISELIIRHGVTHTYGTPSEYLSWLRYGCLEALKDSSWKTALVGGEPLGSTLLEAFAALGKGDLHFHHMYGTTESTFCAAVTELDYVREVGSQRSPAPTQSRQPNYPAGVTLPNYNLYILDERQRPVPIGFQGEIYIGGAGVARGYLNNQLLTSRTFLPDPFATSDDLAKGWDTMQRTGDLGRWSRDEHGAILIEERISGDTMVKLRGLRVDLREVETALVRAAPDVLSEAVVSVRKLSQALPEFLVAYVVFKQDLAQFFDDKDTRDYHLRRLREHLELPRYMHPAHIIALDFIPLMSSGKLDRRAVSMLPIPEPGIIEVEHGLVWTLTEERLKAIWERILGNSARVTPDTDFFHIGGTSLSLLGLRDSIKNQFEVDLRLLDLFEASILSEMAHRIEGRIDSPEEINWEEETSLGPSLLAMDKTMLQVSSNPRTDKIAILTGGSGHLGKALVNAMIQDPSIKEIHCIGVRNVASRNDLRGLHKVTLYEGDLTQTRIGLSQSMIDHLFSKADVIIHNGADVSYMKSYRSMRQSNFQTTKDLIEWSMPRMIPFHMISTAGVGSLATDGDAVLGETSVASSLPPTDGSAAYTACKWASEVFLEKLTKRFPQWPVCVHRPTLISREDIPQLDGAQNLLGYSRRLGAVPRSDGIIRGVFNFVSVEVVVAGVMDCVLRGGRSQDRSHNISGQVHFVNHMGETNLPLNDLGKWVPDRSEDSFVGRPANVELERIPVDEWIRKAIDIGMHPTMGVLFATFARNGEVYFPRVTKG</sequence>
<dbReference type="Gene3D" id="3.30.559.30">
    <property type="entry name" value="Nonribosomal peptide synthetase, condensation domain"/>
    <property type="match status" value="1"/>
</dbReference>
<dbReference type="Gene3D" id="3.40.47.10">
    <property type="match status" value="2"/>
</dbReference>
<dbReference type="Pfam" id="PF23297">
    <property type="entry name" value="ACP_SdgA_C"/>
    <property type="match status" value="1"/>
</dbReference>
<feature type="compositionally biased region" description="Low complexity" evidence="10">
    <location>
        <begin position="2504"/>
        <end position="2518"/>
    </location>
</feature>
<feature type="domain" description="Carrier" evidence="11">
    <location>
        <begin position="3540"/>
        <end position="3616"/>
    </location>
</feature>
<evidence type="ECO:0000256" key="5">
    <source>
        <dbReference type="ARBA" id="ARBA00022679"/>
    </source>
</evidence>
<dbReference type="InterPro" id="IPR049900">
    <property type="entry name" value="PKS_mFAS_DH"/>
</dbReference>
<keyword evidence="2" id="KW-0597">Phosphoprotein</keyword>
<evidence type="ECO:0000259" key="13">
    <source>
        <dbReference type="PROSITE" id="PS52019"/>
    </source>
</evidence>
<evidence type="ECO:0000313" key="14">
    <source>
        <dbReference type="EMBL" id="KAK8106497.1"/>
    </source>
</evidence>
<dbReference type="PROSITE" id="PS52004">
    <property type="entry name" value="KS3_2"/>
    <property type="match status" value="1"/>
</dbReference>
<dbReference type="PROSITE" id="PS00455">
    <property type="entry name" value="AMP_BINDING"/>
    <property type="match status" value="1"/>
</dbReference>
<dbReference type="InterPro" id="IPR013968">
    <property type="entry name" value="PKS_KR"/>
</dbReference>
<evidence type="ECO:0000256" key="2">
    <source>
        <dbReference type="ARBA" id="ARBA00022553"/>
    </source>
</evidence>
<dbReference type="Gene3D" id="1.10.1200.10">
    <property type="entry name" value="ACP-like"/>
    <property type="match status" value="1"/>
</dbReference>
<protein>
    <recommendedName>
        <fullName evidence="16">Polyketide synthase</fullName>
    </recommendedName>
</protein>
<dbReference type="SUPFAM" id="SSF52777">
    <property type="entry name" value="CoA-dependent acyltransferases"/>
    <property type="match status" value="2"/>
</dbReference>
<dbReference type="Pfam" id="PF00501">
    <property type="entry name" value="AMP-binding"/>
    <property type="match status" value="1"/>
</dbReference>
<dbReference type="Pfam" id="PF00668">
    <property type="entry name" value="Condensation"/>
    <property type="match status" value="1"/>
</dbReference>
<dbReference type="SMART" id="SM00827">
    <property type="entry name" value="PKS_AT"/>
    <property type="match status" value="1"/>
</dbReference>
<feature type="active site" description="Proton acceptor; for dehydratase activity" evidence="9">
    <location>
        <position position="914"/>
    </location>
</feature>
<keyword evidence="15" id="KW-1185">Reference proteome</keyword>
<dbReference type="PROSITE" id="PS50075">
    <property type="entry name" value="CARRIER"/>
    <property type="match status" value="2"/>
</dbReference>
<dbReference type="SMART" id="SM00826">
    <property type="entry name" value="PKS_DH"/>
    <property type="match status" value="1"/>
</dbReference>
<dbReference type="PROSITE" id="PS00012">
    <property type="entry name" value="PHOSPHOPANTETHEINE"/>
    <property type="match status" value="1"/>
</dbReference>
<dbReference type="Gene3D" id="3.40.50.150">
    <property type="entry name" value="Vaccinia Virus protein VP39"/>
    <property type="match status" value="1"/>
</dbReference>
<organism evidence="14 15">
    <name type="scientific">Apiospora kogelbergensis</name>
    <dbReference type="NCBI Taxonomy" id="1337665"/>
    <lineage>
        <taxon>Eukaryota</taxon>
        <taxon>Fungi</taxon>
        <taxon>Dikarya</taxon>
        <taxon>Ascomycota</taxon>
        <taxon>Pezizomycotina</taxon>
        <taxon>Sordariomycetes</taxon>
        <taxon>Xylariomycetidae</taxon>
        <taxon>Amphisphaeriales</taxon>
        <taxon>Apiosporaceae</taxon>
        <taxon>Apiospora</taxon>
    </lineage>
</organism>
<dbReference type="InterPro" id="IPR057326">
    <property type="entry name" value="KR_dom"/>
</dbReference>
<dbReference type="GO" id="GO:0016874">
    <property type="term" value="F:ligase activity"/>
    <property type="evidence" value="ECO:0007669"/>
    <property type="project" value="UniProtKB-KW"/>
</dbReference>
<dbReference type="GO" id="GO:0032259">
    <property type="term" value="P:methylation"/>
    <property type="evidence" value="ECO:0007669"/>
    <property type="project" value="UniProtKB-KW"/>
</dbReference>
<dbReference type="InterPro" id="IPR001227">
    <property type="entry name" value="Ac_transferase_dom_sf"/>
</dbReference>
<dbReference type="InterPro" id="IPR009081">
    <property type="entry name" value="PP-bd_ACP"/>
</dbReference>
<feature type="domain" description="Carrier" evidence="11">
    <location>
        <begin position="2338"/>
        <end position="2423"/>
    </location>
</feature>
<dbReference type="Pfam" id="PF00109">
    <property type="entry name" value="ketoacyl-synt"/>
    <property type="match status" value="1"/>
</dbReference>
<dbReference type="SMART" id="SM00825">
    <property type="entry name" value="PKS_KS"/>
    <property type="match status" value="1"/>
</dbReference>
<dbReference type="SUPFAM" id="SSF47336">
    <property type="entry name" value="ACP-like"/>
    <property type="match status" value="1"/>
</dbReference>
<dbReference type="Gene3D" id="3.40.50.720">
    <property type="entry name" value="NAD(P)-binding Rossmann-like Domain"/>
    <property type="match status" value="2"/>
</dbReference>
<keyword evidence="7" id="KW-0560">Oxidoreductase</keyword>
<dbReference type="InterPro" id="IPR045851">
    <property type="entry name" value="AMP-bd_C_sf"/>
</dbReference>
<dbReference type="SUPFAM" id="SSF52151">
    <property type="entry name" value="FabD/lysophospholipase-like"/>
    <property type="match status" value="1"/>
</dbReference>
<keyword evidence="4" id="KW-0489">Methyltransferase</keyword>
<dbReference type="InterPro" id="IPR018247">
    <property type="entry name" value="EF_Hand_1_Ca_BS"/>
</dbReference>
<dbReference type="GO" id="GO:0009403">
    <property type="term" value="P:toxin biosynthetic process"/>
    <property type="evidence" value="ECO:0007669"/>
    <property type="project" value="UniProtKB-ARBA"/>
</dbReference>
<dbReference type="InterPro" id="IPR014031">
    <property type="entry name" value="Ketoacyl_synth_C"/>
</dbReference>
<dbReference type="Pfam" id="PF08659">
    <property type="entry name" value="KR"/>
    <property type="match status" value="1"/>
</dbReference>
<dbReference type="CDD" id="cd02440">
    <property type="entry name" value="AdoMet_MTases"/>
    <property type="match status" value="1"/>
</dbReference>
<dbReference type="GO" id="GO:0004312">
    <property type="term" value="F:fatty acid synthase activity"/>
    <property type="evidence" value="ECO:0007669"/>
    <property type="project" value="TreeGrafter"/>
</dbReference>
<dbReference type="Gene3D" id="3.30.70.3290">
    <property type="match status" value="1"/>
</dbReference>
<dbReference type="SMART" id="SM00823">
    <property type="entry name" value="PKS_PP"/>
    <property type="match status" value="2"/>
</dbReference>
<dbReference type="SUPFAM" id="SSF55048">
    <property type="entry name" value="Probable ACP-binding domain of malonyl-CoA ACP transacylase"/>
    <property type="match status" value="1"/>
</dbReference>
<dbReference type="Gene3D" id="3.40.366.10">
    <property type="entry name" value="Malonyl-Coenzyme A Acyl Carrier Protein, domain 2"/>
    <property type="match status" value="1"/>
</dbReference>
<evidence type="ECO:0000313" key="15">
    <source>
        <dbReference type="Proteomes" id="UP001392437"/>
    </source>
</evidence>
<dbReference type="InterPro" id="IPR020807">
    <property type="entry name" value="PKS_DH"/>
</dbReference>
<evidence type="ECO:0008006" key="16">
    <source>
        <dbReference type="Google" id="ProtNLM"/>
    </source>
</evidence>
<feature type="active site" description="Proton donor; for dehydratase activity" evidence="9">
    <location>
        <position position="1088"/>
    </location>
</feature>
<reference evidence="14 15" key="1">
    <citation type="submission" date="2023-01" db="EMBL/GenBank/DDBJ databases">
        <title>Analysis of 21 Apiospora genomes using comparative genomics revels a genus with tremendous synthesis potential of carbohydrate active enzymes and secondary metabolites.</title>
        <authorList>
            <person name="Sorensen T."/>
        </authorList>
    </citation>
    <scope>NUCLEOTIDE SEQUENCE [LARGE SCALE GENOMIC DNA]</scope>
    <source>
        <strain evidence="14 15">CBS 117206</strain>
    </source>
</reference>
<dbReference type="InterPro" id="IPR020841">
    <property type="entry name" value="PKS_Beta-ketoAc_synthase_dom"/>
</dbReference>
<dbReference type="Pfam" id="PF08242">
    <property type="entry name" value="Methyltransf_12"/>
    <property type="match status" value="1"/>
</dbReference>
<keyword evidence="1" id="KW-0596">Phosphopantetheine</keyword>
<keyword evidence="5" id="KW-0808">Transferase</keyword>
<dbReference type="PANTHER" id="PTHR43775">
    <property type="entry name" value="FATTY ACID SYNTHASE"/>
    <property type="match status" value="1"/>
</dbReference>
<name>A0AAW0QKB6_9PEZI</name>
<dbReference type="Gene3D" id="3.40.50.12780">
    <property type="entry name" value="N-terminal domain of ligase-like"/>
    <property type="match status" value="1"/>
</dbReference>